<feature type="domain" description="DUF3669" evidence="1">
    <location>
        <begin position="217"/>
        <end position="282"/>
    </location>
</feature>
<dbReference type="Pfam" id="PF12417">
    <property type="entry name" value="DUF3669"/>
    <property type="match status" value="1"/>
</dbReference>
<keyword evidence="3" id="KW-1185">Reference proteome</keyword>
<dbReference type="Proteomes" id="UP000799753">
    <property type="component" value="Unassembled WGS sequence"/>
</dbReference>
<dbReference type="AlphaFoldDB" id="A0A6A6SFG3"/>
<evidence type="ECO:0000313" key="2">
    <source>
        <dbReference type="EMBL" id="KAF2644984.1"/>
    </source>
</evidence>
<dbReference type="InterPro" id="IPR022137">
    <property type="entry name" value="Znf_prot_DUF3669"/>
</dbReference>
<dbReference type="EMBL" id="MU006778">
    <property type="protein sequence ID" value="KAF2644984.1"/>
    <property type="molecule type" value="Genomic_DNA"/>
</dbReference>
<evidence type="ECO:0000313" key="3">
    <source>
        <dbReference type="Proteomes" id="UP000799753"/>
    </source>
</evidence>
<evidence type="ECO:0000259" key="1">
    <source>
        <dbReference type="Pfam" id="PF12417"/>
    </source>
</evidence>
<reference evidence="2" key="1">
    <citation type="journal article" date="2020" name="Stud. Mycol.">
        <title>101 Dothideomycetes genomes: a test case for predicting lifestyles and emergence of pathogens.</title>
        <authorList>
            <person name="Haridas S."/>
            <person name="Albert R."/>
            <person name="Binder M."/>
            <person name="Bloem J."/>
            <person name="Labutti K."/>
            <person name="Salamov A."/>
            <person name="Andreopoulos B."/>
            <person name="Baker S."/>
            <person name="Barry K."/>
            <person name="Bills G."/>
            <person name="Bluhm B."/>
            <person name="Cannon C."/>
            <person name="Castanera R."/>
            <person name="Culley D."/>
            <person name="Daum C."/>
            <person name="Ezra D."/>
            <person name="Gonzalez J."/>
            <person name="Henrissat B."/>
            <person name="Kuo A."/>
            <person name="Liang C."/>
            <person name="Lipzen A."/>
            <person name="Lutzoni F."/>
            <person name="Magnuson J."/>
            <person name="Mondo S."/>
            <person name="Nolan M."/>
            <person name="Ohm R."/>
            <person name="Pangilinan J."/>
            <person name="Park H.-J."/>
            <person name="Ramirez L."/>
            <person name="Alfaro M."/>
            <person name="Sun H."/>
            <person name="Tritt A."/>
            <person name="Yoshinaga Y."/>
            <person name="Zwiers L.-H."/>
            <person name="Turgeon B."/>
            <person name="Goodwin S."/>
            <person name="Spatafora J."/>
            <person name="Crous P."/>
            <person name="Grigoriev I."/>
        </authorList>
    </citation>
    <scope>NUCLEOTIDE SEQUENCE</scope>
    <source>
        <strain evidence="2">CBS 473.64</strain>
    </source>
</reference>
<gene>
    <name evidence="2" type="ORF">P280DRAFT_514443</name>
</gene>
<name>A0A6A6SFG3_9PLEO</name>
<organism evidence="2 3">
    <name type="scientific">Massarina eburnea CBS 473.64</name>
    <dbReference type="NCBI Taxonomy" id="1395130"/>
    <lineage>
        <taxon>Eukaryota</taxon>
        <taxon>Fungi</taxon>
        <taxon>Dikarya</taxon>
        <taxon>Ascomycota</taxon>
        <taxon>Pezizomycotina</taxon>
        <taxon>Dothideomycetes</taxon>
        <taxon>Pleosporomycetidae</taxon>
        <taxon>Pleosporales</taxon>
        <taxon>Massarineae</taxon>
        <taxon>Massarinaceae</taxon>
        <taxon>Massarina</taxon>
    </lineage>
</organism>
<dbReference type="PANTHER" id="PTHR40780:SF3">
    <property type="entry name" value="DUF3669 DOMAIN-CONTAINING PROTEIN"/>
    <property type="match status" value="1"/>
</dbReference>
<sequence>MDLICHCIGRGDCGSVWAFEGDHECYKREDGGTGRSIVKDQIMHRRVLQRDPPACIQVPQSFGIAEHTDTIGRVRFPDGSTAYRKYHRMERIPAMPKAVRQKLIDMYCPEELQDLVATNRDDEDCLVRPYVGRRRASRQVRLQRFSLRNYPLHVNQMEELGLDTHALARILADALAHCHWVAQIDANGIEFVLAPTSAKKENPEPSLFEAFDGKFAVWMFDYDFCRPMSQDEAGVDEAVHAFYRNDPYYPRPFAYGYTDEDASLWKTFRTRFLETSRRIFGQRDGVDGVRLATLLIEKIEEEGRRKSKRASRDTSEF</sequence>
<dbReference type="PANTHER" id="PTHR40780">
    <property type="entry name" value="DUF3669 DOMAIN-CONTAINING PROTEIN"/>
    <property type="match status" value="1"/>
</dbReference>
<protein>
    <recommendedName>
        <fullName evidence="1">DUF3669 domain-containing protein</fullName>
    </recommendedName>
</protein>
<accession>A0A6A6SFG3</accession>
<proteinExistence type="predicted"/>
<dbReference type="OrthoDB" id="2993351at2759"/>